<evidence type="ECO:0000313" key="2">
    <source>
        <dbReference type="EMBL" id="KAF1963039.1"/>
    </source>
</evidence>
<evidence type="ECO:0000256" key="1">
    <source>
        <dbReference type="SAM" id="MobiDB-lite"/>
    </source>
</evidence>
<feature type="compositionally biased region" description="Basic and acidic residues" evidence="1">
    <location>
        <begin position="118"/>
        <end position="127"/>
    </location>
</feature>
<feature type="compositionally biased region" description="Low complexity" evidence="1">
    <location>
        <begin position="53"/>
        <end position="67"/>
    </location>
</feature>
<feature type="compositionally biased region" description="Polar residues" evidence="1">
    <location>
        <begin position="36"/>
        <end position="52"/>
    </location>
</feature>
<proteinExistence type="predicted"/>
<sequence>MTQSHSQSALTNLITRAKAHHEALNDAYATYYSGGVSPTTSPRVSMASARQPSTTSTSSSSSTSSLSKAWKSVKKHAKEHHEGVDAAYAAYYGLGSRAGESQAYEARSSVDSATPRSSVEKGRVAVEKRESGVRRAAEALKRRAREHHRGVNAAYSSYYGVGVSTA</sequence>
<dbReference type="AlphaFoldDB" id="A0A6A5UGG5"/>
<organism evidence="2 3">
    <name type="scientific">Byssothecium circinans</name>
    <dbReference type="NCBI Taxonomy" id="147558"/>
    <lineage>
        <taxon>Eukaryota</taxon>
        <taxon>Fungi</taxon>
        <taxon>Dikarya</taxon>
        <taxon>Ascomycota</taxon>
        <taxon>Pezizomycotina</taxon>
        <taxon>Dothideomycetes</taxon>
        <taxon>Pleosporomycetidae</taxon>
        <taxon>Pleosporales</taxon>
        <taxon>Massarineae</taxon>
        <taxon>Massarinaceae</taxon>
        <taxon>Byssothecium</taxon>
    </lineage>
</organism>
<name>A0A6A5UGG5_9PLEO</name>
<feature type="region of interest" description="Disordered" evidence="1">
    <location>
        <begin position="31"/>
        <end position="79"/>
    </location>
</feature>
<reference evidence="2" key="1">
    <citation type="journal article" date="2020" name="Stud. Mycol.">
        <title>101 Dothideomycetes genomes: a test case for predicting lifestyles and emergence of pathogens.</title>
        <authorList>
            <person name="Haridas S."/>
            <person name="Albert R."/>
            <person name="Binder M."/>
            <person name="Bloem J."/>
            <person name="Labutti K."/>
            <person name="Salamov A."/>
            <person name="Andreopoulos B."/>
            <person name="Baker S."/>
            <person name="Barry K."/>
            <person name="Bills G."/>
            <person name="Bluhm B."/>
            <person name="Cannon C."/>
            <person name="Castanera R."/>
            <person name="Culley D."/>
            <person name="Daum C."/>
            <person name="Ezra D."/>
            <person name="Gonzalez J."/>
            <person name="Henrissat B."/>
            <person name="Kuo A."/>
            <person name="Liang C."/>
            <person name="Lipzen A."/>
            <person name="Lutzoni F."/>
            <person name="Magnuson J."/>
            <person name="Mondo S."/>
            <person name="Nolan M."/>
            <person name="Ohm R."/>
            <person name="Pangilinan J."/>
            <person name="Park H.-J."/>
            <person name="Ramirez L."/>
            <person name="Alfaro M."/>
            <person name="Sun H."/>
            <person name="Tritt A."/>
            <person name="Yoshinaga Y."/>
            <person name="Zwiers L.-H."/>
            <person name="Turgeon B."/>
            <person name="Goodwin S."/>
            <person name="Spatafora J."/>
            <person name="Crous P."/>
            <person name="Grigoriev I."/>
        </authorList>
    </citation>
    <scope>NUCLEOTIDE SEQUENCE</scope>
    <source>
        <strain evidence="2">CBS 675.92</strain>
    </source>
</reference>
<dbReference type="EMBL" id="ML976978">
    <property type="protein sequence ID" value="KAF1963039.1"/>
    <property type="molecule type" value="Genomic_DNA"/>
</dbReference>
<feature type="region of interest" description="Disordered" evidence="1">
    <location>
        <begin position="102"/>
        <end position="127"/>
    </location>
</feature>
<keyword evidence="3" id="KW-1185">Reference proteome</keyword>
<protein>
    <submittedName>
        <fullName evidence="2">Uncharacterized protein</fullName>
    </submittedName>
</protein>
<gene>
    <name evidence="2" type="ORF">CC80DRAFT_542191</name>
</gene>
<accession>A0A6A5UGG5</accession>
<evidence type="ECO:0000313" key="3">
    <source>
        <dbReference type="Proteomes" id="UP000800035"/>
    </source>
</evidence>
<dbReference type="OrthoDB" id="3798036at2759"/>
<dbReference type="Proteomes" id="UP000800035">
    <property type="component" value="Unassembled WGS sequence"/>
</dbReference>